<protein>
    <submittedName>
        <fullName evidence="3">O-methyltransferase</fullName>
    </submittedName>
</protein>
<dbReference type="AlphaFoldDB" id="A0A1Y6H6Z0"/>
<dbReference type="EMBL" id="LT853882">
    <property type="protein sequence ID" value="SMQ97602.1"/>
    <property type="molecule type" value="Genomic_DNA"/>
</dbReference>
<evidence type="ECO:0000313" key="3">
    <source>
        <dbReference type="EMBL" id="SMR04935.1"/>
    </source>
</evidence>
<sequence length="79" mass="8708">MRSGADAARGRPSEQNELAGFGNDNDAQQHARDQRMLNITPDTGALLAVRGAAWAHATDHAHDLRQRAWLACATWSKNW</sequence>
<evidence type="ECO:0000313" key="4">
    <source>
        <dbReference type="Proteomes" id="UP000195877"/>
    </source>
</evidence>
<keyword evidence="3" id="KW-0489">Methyltransferase</keyword>
<keyword evidence="3" id="KW-0808">Transferase</keyword>
<dbReference type="GO" id="GO:0032259">
    <property type="term" value="P:methylation"/>
    <property type="evidence" value="ECO:0007669"/>
    <property type="project" value="UniProtKB-KW"/>
</dbReference>
<reference evidence="2 4" key="2">
    <citation type="submission" date="2017-05" db="EMBL/GenBank/DDBJ databases">
        <authorList>
            <person name="Blom J."/>
        </authorList>
    </citation>
    <scope>NUCLEOTIDE SEQUENCE [LARGE SCALE GENOMIC DNA]</scope>
    <source>
        <strain evidence="2">PD885</strain>
    </source>
</reference>
<dbReference type="GO" id="GO:0008168">
    <property type="term" value="F:methyltransferase activity"/>
    <property type="evidence" value="ECO:0007669"/>
    <property type="project" value="UniProtKB-KW"/>
</dbReference>
<dbReference type="Proteomes" id="UP000195877">
    <property type="component" value="Chromosome 1"/>
</dbReference>
<feature type="region of interest" description="Disordered" evidence="1">
    <location>
        <begin position="1"/>
        <end position="33"/>
    </location>
</feature>
<organism evidence="3 5">
    <name type="scientific">Xanthomonas fragariae</name>
    <dbReference type="NCBI Taxonomy" id="48664"/>
    <lineage>
        <taxon>Bacteria</taxon>
        <taxon>Pseudomonadati</taxon>
        <taxon>Pseudomonadota</taxon>
        <taxon>Gammaproteobacteria</taxon>
        <taxon>Lysobacterales</taxon>
        <taxon>Lysobacteraceae</taxon>
        <taxon>Xanthomonas</taxon>
    </lineage>
</organism>
<keyword evidence="4" id="KW-1185">Reference proteome</keyword>
<evidence type="ECO:0000313" key="5">
    <source>
        <dbReference type="Proteomes" id="UP000195953"/>
    </source>
</evidence>
<gene>
    <name evidence="3" type="primary">mdmC</name>
    <name evidence="3" type="ORF">PD5205_03661</name>
    <name evidence="2" type="ORF">PD885_00332</name>
</gene>
<accession>A0A1Y6H6Z0</accession>
<proteinExistence type="predicted"/>
<dbReference type="Proteomes" id="UP000195953">
    <property type="component" value="Chromosome 1"/>
</dbReference>
<evidence type="ECO:0000313" key="2">
    <source>
        <dbReference type="EMBL" id="SMQ97602.1"/>
    </source>
</evidence>
<name>A0A1Y6H6Z0_9XANT</name>
<evidence type="ECO:0000256" key="1">
    <source>
        <dbReference type="SAM" id="MobiDB-lite"/>
    </source>
</evidence>
<reference evidence="3 5" key="1">
    <citation type="submission" date="2017-05" db="EMBL/GenBank/DDBJ databases">
        <authorList>
            <person name="Song R."/>
            <person name="Chenine A.L."/>
            <person name="Ruprecht R.M."/>
        </authorList>
    </citation>
    <scope>NUCLEOTIDE SEQUENCE [LARGE SCALE GENOMIC DNA]</scope>
    <source>
        <strain evidence="3">PD5205</strain>
    </source>
</reference>
<dbReference type="EMBL" id="LT853885">
    <property type="protein sequence ID" value="SMR04935.1"/>
    <property type="molecule type" value="Genomic_DNA"/>
</dbReference>